<gene>
    <name evidence="1" type="ORF">POPTR_003G219200v4</name>
</gene>
<dbReference type="EMBL" id="CM009292">
    <property type="protein sequence ID" value="KAI9398729.1"/>
    <property type="molecule type" value="Genomic_DNA"/>
</dbReference>
<reference evidence="1 2" key="1">
    <citation type="journal article" date="2006" name="Science">
        <title>The genome of black cottonwood, Populus trichocarpa (Torr. &amp; Gray).</title>
        <authorList>
            <person name="Tuskan G.A."/>
            <person name="Difazio S."/>
            <person name="Jansson S."/>
            <person name="Bohlmann J."/>
            <person name="Grigoriev I."/>
            <person name="Hellsten U."/>
            <person name="Putnam N."/>
            <person name="Ralph S."/>
            <person name="Rombauts S."/>
            <person name="Salamov A."/>
            <person name="Schein J."/>
            <person name="Sterck L."/>
            <person name="Aerts A."/>
            <person name="Bhalerao R.R."/>
            <person name="Bhalerao R.P."/>
            <person name="Blaudez D."/>
            <person name="Boerjan W."/>
            <person name="Brun A."/>
            <person name="Brunner A."/>
            <person name="Busov V."/>
            <person name="Campbell M."/>
            <person name="Carlson J."/>
            <person name="Chalot M."/>
            <person name="Chapman J."/>
            <person name="Chen G.L."/>
            <person name="Cooper D."/>
            <person name="Coutinho P.M."/>
            <person name="Couturier J."/>
            <person name="Covert S."/>
            <person name="Cronk Q."/>
            <person name="Cunningham R."/>
            <person name="Davis J."/>
            <person name="Degroeve S."/>
            <person name="Dejardin A."/>
            <person name="Depamphilis C."/>
            <person name="Detter J."/>
            <person name="Dirks B."/>
            <person name="Dubchak I."/>
            <person name="Duplessis S."/>
            <person name="Ehlting J."/>
            <person name="Ellis B."/>
            <person name="Gendler K."/>
            <person name="Goodstein D."/>
            <person name="Gribskov M."/>
            <person name="Grimwood J."/>
            <person name="Groover A."/>
            <person name="Gunter L."/>
            <person name="Hamberger B."/>
            <person name="Heinze B."/>
            <person name="Helariutta Y."/>
            <person name="Henrissat B."/>
            <person name="Holligan D."/>
            <person name="Holt R."/>
            <person name="Huang W."/>
            <person name="Islam-Faridi N."/>
            <person name="Jones S."/>
            <person name="Jones-Rhoades M."/>
            <person name="Jorgensen R."/>
            <person name="Joshi C."/>
            <person name="Kangasjarvi J."/>
            <person name="Karlsson J."/>
            <person name="Kelleher C."/>
            <person name="Kirkpatrick R."/>
            <person name="Kirst M."/>
            <person name="Kohler A."/>
            <person name="Kalluri U."/>
            <person name="Larimer F."/>
            <person name="Leebens-Mack J."/>
            <person name="Leple J.C."/>
            <person name="Locascio P."/>
            <person name="Lou Y."/>
            <person name="Lucas S."/>
            <person name="Martin F."/>
            <person name="Montanini B."/>
            <person name="Napoli C."/>
            <person name="Nelson D.R."/>
            <person name="Nelson C."/>
            <person name="Nieminen K."/>
            <person name="Nilsson O."/>
            <person name="Pereda V."/>
            <person name="Peter G."/>
            <person name="Philippe R."/>
            <person name="Pilate G."/>
            <person name="Poliakov A."/>
            <person name="Razumovskaya J."/>
            <person name="Richardson P."/>
            <person name="Rinaldi C."/>
            <person name="Ritland K."/>
            <person name="Rouze P."/>
            <person name="Ryaboy D."/>
            <person name="Schmutz J."/>
            <person name="Schrader J."/>
            <person name="Segerman B."/>
            <person name="Shin H."/>
            <person name="Siddiqui A."/>
            <person name="Sterky F."/>
            <person name="Terry A."/>
            <person name="Tsai C.J."/>
            <person name="Uberbacher E."/>
            <person name="Unneberg P."/>
            <person name="Vahala J."/>
            <person name="Wall K."/>
            <person name="Wessler S."/>
            <person name="Yang G."/>
            <person name="Yin T."/>
            <person name="Douglas C."/>
            <person name="Marra M."/>
            <person name="Sandberg G."/>
            <person name="Van de Peer Y."/>
            <person name="Rokhsar D."/>
        </authorList>
    </citation>
    <scope>NUCLEOTIDE SEQUENCE [LARGE SCALE GENOMIC DNA]</scope>
    <source>
        <strain evidence="2">cv. Nisqually</strain>
    </source>
</reference>
<evidence type="ECO:0000313" key="2">
    <source>
        <dbReference type="Proteomes" id="UP000006729"/>
    </source>
</evidence>
<dbReference type="Proteomes" id="UP000006729">
    <property type="component" value="Chromosome 3"/>
</dbReference>
<accession>A0ACC0TAU5</accession>
<comment type="caution">
    <text evidence="1">The sequence shown here is derived from an EMBL/GenBank/DDBJ whole genome shotgun (WGS) entry which is preliminary data.</text>
</comment>
<organism evidence="1 2">
    <name type="scientific">Populus trichocarpa</name>
    <name type="common">Western balsam poplar</name>
    <name type="synonym">Populus balsamifera subsp. trichocarpa</name>
    <dbReference type="NCBI Taxonomy" id="3694"/>
    <lineage>
        <taxon>Eukaryota</taxon>
        <taxon>Viridiplantae</taxon>
        <taxon>Streptophyta</taxon>
        <taxon>Embryophyta</taxon>
        <taxon>Tracheophyta</taxon>
        <taxon>Spermatophyta</taxon>
        <taxon>Magnoliopsida</taxon>
        <taxon>eudicotyledons</taxon>
        <taxon>Gunneridae</taxon>
        <taxon>Pentapetalae</taxon>
        <taxon>rosids</taxon>
        <taxon>fabids</taxon>
        <taxon>Malpighiales</taxon>
        <taxon>Salicaceae</taxon>
        <taxon>Saliceae</taxon>
        <taxon>Populus</taxon>
    </lineage>
</organism>
<evidence type="ECO:0000313" key="1">
    <source>
        <dbReference type="EMBL" id="KAI9398729.1"/>
    </source>
</evidence>
<keyword evidence="2" id="KW-1185">Reference proteome</keyword>
<proteinExistence type="predicted"/>
<name>A0ACC0TAU5_POPTR</name>
<protein>
    <submittedName>
        <fullName evidence="1">Uncharacterized protein</fullName>
    </submittedName>
</protein>
<sequence>MKETNLGADHIGQKLIKLTSNLCFSVFVVSVLIFTVTGITYQPPNPWLESAPAFTKLLTQTENATFKIDDSVVKTGEDLQTGTAPAVPPPADIKPITEEVVKKKEEAVSDMTLKSSGREDLEVVNCSDPKVWITVEKFNLWLFKSVVFLDYPTLVNGSKQDECDVSWTKYWDFRRFKFVIEENCSYKIVHADGWHSGFNARRIRVNSSRSGRNNPKVAPLVQDNEINETIPRLGSETNFRNGKTFVMDLSMCLGGGDDFRFYFDFEHLKEAASIAEEGEFLRDWKKWNRSRRKKVPVKKVVAHKMTPMQPRKVKSTIIWRQFDGQEPENYWHRMCEWRAAKYIQRPWHAVCGRMDWDFGMIQPWRNLYIATNEPFYNYFDKLRSHFKVHLIVDFDGYMRVAVDTEVLYKAKTRVETFYNLTSDCKDGINTC</sequence>